<dbReference type="Proteomes" id="UP000075787">
    <property type="component" value="Unassembled WGS sequence"/>
</dbReference>
<dbReference type="InterPro" id="IPR006076">
    <property type="entry name" value="FAD-dep_OxRdtase"/>
</dbReference>
<evidence type="ECO:0000313" key="3">
    <source>
        <dbReference type="EMBL" id="HAE48257.1"/>
    </source>
</evidence>
<dbReference type="EMBL" id="LPZR01000191">
    <property type="protein sequence ID" value="KYO50807.1"/>
    <property type="molecule type" value="Genomic_DNA"/>
</dbReference>
<evidence type="ECO:0000313" key="6">
    <source>
        <dbReference type="Proteomes" id="UP000257706"/>
    </source>
</evidence>
<feature type="domain" description="FAD dependent oxidoreductase" evidence="2">
    <location>
        <begin position="61"/>
        <end position="310"/>
    </location>
</feature>
<dbReference type="Proteomes" id="UP000257706">
    <property type="component" value="Unassembled WGS sequence"/>
</dbReference>
<keyword evidence="1" id="KW-0560">Oxidoreductase</keyword>
<evidence type="ECO:0000259" key="2">
    <source>
        <dbReference type="Pfam" id="PF01266"/>
    </source>
</evidence>
<name>A0A162KAG0_9PROT</name>
<dbReference type="GeneID" id="97243306"/>
<dbReference type="Pfam" id="PF13450">
    <property type="entry name" value="NAD_binding_8"/>
    <property type="match status" value="1"/>
</dbReference>
<evidence type="ECO:0000313" key="4">
    <source>
        <dbReference type="EMBL" id="KYO50807.1"/>
    </source>
</evidence>
<dbReference type="RefSeq" id="WP_062767480.1">
    <property type="nucleotide sequence ID" value="NZ_CP121027.1"/>
</dbReference>
<dbReference type="AlphaFoldDB" id="A0A162KAG0"/>
<gene>
    <name evidence="4" type="ORF">AUP44_11395</name>
    <name evidence="3" type="ORF">DCK97_12635</name>
</gene>
<proteinExistence type="predicted"/>
<evidence type="ECO:0000256" key="1">
    <source>
        <dbReference type="ARBA" id="ARBA00023002"/>
    </source>
</evidence>
<accession>A0A162KAG0</accession>
<dbReference type="InterPro" id="IPR036188">
    <property type="entry name" value="FAD/NAD-bd_sf"/>
</dbReference>
<protein>
    <submittedName>
        <fullName evidence="3">FAD-dependent oxidoreductase</fullName>
    </submittedName>
</protein>
<dbReference type="GO" id="GO:0016491">
    <property type="term" value="F:oxidoreductase activity"/>
    <property type="evidence" value="ECO:0007669"/>
    <property type="project" value="UniProtKB-KW"/>
</dbReference>
<dbReference type="Gene3D" id="3.30.9.10">
    <property type="entry name" value="D-Amino Acid Oxidase, subunit A, domain 2"/>
    <property type="match status" value="1"/>
</dbReference>
<dbReference type="SUPFAM" id="SSF51905">
    <property type="entry name" value="FAD/NAD(P)-binding domain"/>
    <property type="match status" value="1"/>
</dbReference>
<dbReference type="Gene3D" id="3.50.50.60">
    <property type="entry name" value="FAD/NAD(P)-binding domain"/>
    <property type="match status" value="2"/>
</dbReference>
<organism evidence="4 5">
    <name type="scientific">Tistrella mobilis</name>
    <dbReference type="NCBI Taxonomy" id="171437"/>
    <lineage>
        <taxon>Bacteria</taxon>
        <taxon>Pseudomonadati</taxon>
        <taxon>Pseudomonadota</taxon>
        <taxon>Alphaproteobacteria</taxon>
        <taxon>Geminicoccales</taxon>
        <taxon>Geminicoccaceae</taxon>
        <taxon>Tistrella</taxon>
    </lineage>
</organism>
<dbReference type="EMBL" id="DMAI01000199">
    <property type="protein sequence ID" value="HAE48257.1"/>
    <property type="molecule type" value="Genomic_DNA"/>
</dbReference>
<comment type="caution">
    <text evidence="4">The sequence shown here is derived from an EMBL/GenBank/DDBJ whole genome shotgun (WGS) entry which is preliminary data.</text>
</comment>
<reference evidence="3 6" key="2">
    <citation type="journal article" date="2018" name="Nat. Biotechnol.">
        <title>A standardized bacterial taxonomy based on genome phylogeny substantially revises the tree of life.</title>
        <authorList>
            <person name="Parks D.H."/>
            <person name="Chuvochina M."/>
            <person name="Waite D.W."/>
            <person name="Rinke C."/>
            <person name="Skarshewski A."/>
            <person name="Chaumeil P.A."/>
            <person name="Hugenholtz P."/>
        </authorList>
    </citation>
    <scope>NUCLEOTIDE SEQUENCE [LARGE SCALE GENOMIC DNA]</scope>
    <source>
        <strain evidence="3">UBA8739</strain>
    </source>
</reference>
<evidence type="ECO:0000313" key="5">
    <source>
        <dbReference type="Proteomes" id="UP000075787"/>
    </source>
</evidence>
<reference evidence="4 5" key="1">
    <citation type="submission" date="2015-12" db="EMBL/GenBank/DDBJ databases">
        <title>Genome sequence of Tistrella mobilis MCCC 1A02139.</title>
        <authorList>
            <person name="Lu L."/>
            <person name="Lai Q."/>
            <person name="Shao Z."/>
            <person name="Qian P."/>
        </authorList>
    </citation>
    <scope>NUCLEOTIDE SEQUENCE [LARGE SCALE GENOMIC DNA]</scope>
    <source>
        <strain evidence="4 5">MCCC 1A02139</strain>
    </source>
</reference>
<dbReference type="Pfam" id="PF01266">
    <property type="entry name" value="DAO"/>
    <property type="match status" value="1"/>
</dbReference>
<sequence>MSRLVDCDVVIVGGGVVGLAAAIGLRRQAFRVTVLEATAGAGRDLDGICGLIGTEGRAALARLLGADEAAALVTTATVPEGAADTLPEGLGVLAPGLFAETLSRRARERGVDLREGVAAIGAEETEAGFRVACAPGYGIAGRLMAIAAGPARDTAGSWLKADLPVRPAVSLRLKLRPDRITPETCRSRPSDVMLAEDGRAVLRGTGDGGWLVALHEDGSVATSASGAAARAAAPAAPLSPDEIAAAAARVTAILPDTAGQLLTRMWRVAGQAPDAAAMAQAVPGRAGLFVADGGGDWDMGGALIAGERLAGLLAA</sequence>